<protein>
    <submittedName>
        <fullName evidence="1">Uncharacterized protein</fullName>
    </submittedName>
</protein>
<evidence type="ECO:0000313" key="1">
    <source>
        <dbReference type="EMBL" id="CCA59462.1"/>
    </source>
</evidence>
<sequence length="69" mass="7299">TPHTPHAAVTDGLDGLHPAELAWIAENAEDADWLLDAAAPVPADEDEDDGVLRLVSDEELAKHPGPRPS</sequence>
<feature type="non-terminal residue" evidence="1">
    <location>
        <position position="1"/>
    </location>
</feature>
<dbReference type="HOGENOM" id="CLU_2782198_0_0_11"/>
<proteinExistence type="predicted"/>
<evidence type="ECO:0000313" key="2">
    <source>
        <dbReference type="Proteomes" id="UP000006854"/>
    </source>
</evidence>
<dbReference type="Proteomes" id="UP000006854">
    <property type="component" value="Chromosome"/>
</dbReference>
<keyword evidence="2" id="KW-1185">Reference proteome</keyword>
<dbReference type="AlphaFoldDB" id="F2RDH0"/>
<name>F2RDH0_STRVP</name>
<dbReference type="EMBL" id="FR845719">
    <property type="protein sequence ID" value="CCA59462.1"/>
    <property type="molecule type" value="Genomic_DNA"/>
</dbReference>
<dbReference type="KEGG" id="sve:SVEN_6176"/>
<gene>
    <name evidence="1" type="ordered locus">SVEN_6176</name>
</gene>
<organism evidence="1 2">
    <name type="scientific">Streptomyces venezuelae (strain ATCC 10712 / CBS 650.69 / DSM 40230 / JCM 4526 / NBRC 13096 / PD 04745)</name>
    <dbReference type="NCBI Taxonomy" id="953739"/>
    <lineage>
        <taxon>Bacteria</taxon>
        <taxon>Bacillati</taxon>
        <taxon>Actinomycetota</taxon>
        <taxon>Actinomycetes</taxon>
        <taxon>Kitasatosporales</taxon>
        <taxon>Streptomycetaceae</taxon>
        <taxon>Streptomyces</taxon>
    </lineage>
</organism>
<reference evidence="1 2" key="1">
    <citation type="journal article" date="2011" name="BMC Genomics">
        <title>Genome-wide analysis of the role of GlnR in Streptomyces venezuelae provides new insights into global nitrogen regulation in actinomycetes.</title>
        <authorList>
            <person name="Pullan S.T."/>
            <person name="Bibb M.J."/>
            <person name="Merrick M."/>
        </authorList>
    </citation>
    <scope>NUCLEOTIDE SEQUENCE [LARGE SCALE GENOMIC DNA]</scope>
    <source>
        <strain evidence="2">ATCC 10712 / CBS 650.69 / DSM 40230 / JCM 4526 / NBRC 13096 / PD 04745</strain>
    </source>
</reference>
<dbReference type="STRING" id="953739.SVEN_6176"/>
<accession>F2RDH0</accession>